<comment type="caution">
    <text evidence="9">The sequence shown here is derived from an EMBL/GenBank/DDBJ whole genome shotgun (WGS) entry which is preliminary data.</text>
</comment>
<keyword evidence="4" id="KW-0963">Cytoplasm</keyword>
<dbReference type="InterPro" id="IPR045061">
    <property type="entry name" value="FtsZ/CetZ"/>
</dbReference>
<dbReference type="PANTHER" id="PTHR30314:SF3">
    <property type="entry name" value="MITOCHONDRIAL DIVISION PROTEIN FSZA"/>
    <property type="match status" value="1"/>
</dbReference>
<evidence type="ECO:0000259" key="7">
    <source>
        <dbReference type="SMART" id="SM00864"/>
    </source>
</evidence>
<dbReference type="InterPro" id="IPR024757">
    <property type="entry name" value="FtsZ_C"/>
</dbReference>
<protein>
    <recommendedName>
        <fullName evidence="4 5">Cell division protein FtsZ</fullName>
    </recommendedName>
</protein>
<dbReference type="GO" id="GO:0000917">
    <property type="term" value="P:division septum assembly"/>
    <property type="evidence" value="ECO:0007669"/>
    <property type="project" value="UniProtKB-KW"/>
</dbReference>
<dbReference type="PROSITE" id="PS01135">
    <property type="entry name" value="FTSZ_2"/>
    <property type="match status" value="1"/>
</dbReference>
<comment type="function">
    <text evidence="4 6">Essential cell division protein that forms a contractile ring structure (Z ring) at the future cell division site. The regulation of the ring assembly controls the timing and the location of cell division. One of the functions of the FtsZ ring is to recruit other cell division proteins to the septum to produce a new cell wall between the dividing cells. Binds GTP and shows GTPase activity.</text>
</comment>
<accession>A0A351U1A4</accession>
<dbReference type="InterPro" id="IPR020805">
    <property type="entry name" value="Cell_div_FtsZ_CS"/>
</dbReference>
<evidence type="ECO:0000256" key="6">
    <source>
        <dbReference type="RuleBase" id="RU000631"/>
    </source>
</evidence>
<feature type="binding site" evidence="4">
    <location>
        <begin position="18"/>
        <end position="22"/>
    </location>
    <ligand>
        <name>GTP</name>
        <dbReference type="ChEBI" id="CHEBI:37565"/>
    </ligand>
</feature>
<dbReference type="SMART" id="SM00865">
    <property type="entry name" value="Tubulin_C"/>
    <property type="match status" value="1"/>
</dbReference>
<evidence type="ECO:0000259" key="8">
    <source>
        <dbReference type="SMART" id="SM00865"/>
    </source>
</evidence>
<dbReference type="GO" id="GO:0005525">
    <property type="term" value="F:GTP binding"/>
    <property type="evidence" value="ECO:0007669"/>
    <property type="project" value="UniProtKB-UniRule"/>
</dbReference>
<feature type="domain" description="Tubulin/FtsZ 2-layer sandwich" evidence="8">
    <location>
        <begin position="204"/>
        <end position="322"/>
    </location>
</feature>
<dbReference type="GO" id="GO:0032153">
    <property type="term" value="C:cell division site"/>
    <property type="evidence" value="ECO:0007669"/>
    <property type="project" value="UniProtKB-UniRule"/>
</dbReference>
<comment type="subunit">
    <text evidence="4">Homodimer. Polymerizes to form a dynamic ring structure in a strictly GTP-dependent manner. Interacts directly with several other division proteins.</text>
</comment>
<feature type="binding site" evidence="4">
    <location>
        <begin position="105"/>
        <end position="107"/>
    </location>
    <ligand>
        <name>GTP</name>
        <dbReference type="ChEBI" id="CHEBI:37565"/>
    </ligand>
</feature>
<keyword evidence="3 4" id="KW-0342">GTP-binding</keyword>
<dbReference type="PANTHER" id="PTHR30314">
    <property type="entry name" value="CELL DIVISION PROTEIN FTSZ-RELATED"/>
    <property type="match status" value="1"/>
</dbReference>
<dbReference type="EMBL" id="JAAYEE010000286">
    <property type="protein sequence ID" value="NLW36730.1"/>
    <property type="molecule type" value="Genomic_DNA"/>
</dbReference>
<evidence type="ECO:0000313" key="9">
    <source>
        <dbReference type="EMBL" id="NLW36730.1"/>
    </source>
</evidence>
<keyword evidence="4 6" id="KW-0717">Septation</keyword>
<reference evidence="9" key="2">
    <citation type="submission" date="2020-01" db="EMBL/GenBank/DDBJ databases">
        <authorList>
            <person name="Campanaro S."/>
        </authorList>
    </citation>
    <scope>NUCLEOTIDE SEQUENCE</scope>
    <source>
        <strain evidence="9">AS06rmzACSIP_7</strain>
    </source>
</reference>
<feature type="binding site" evidence="4">
    <location>
        <position position="140"/>
    </location>
    <ligand>
        <name>GTP</name>
        <dbReference type="ChEBI" id="CHEBI:37565"/>
    </ligand>
</feature>
<dbReference type="InterPro" id="IPR003008">
    <property type="entry name" value="Tubulin_FtsZ_GTPase"/>
</dbReference>
<dbReference type="GO" id="GO:0005737">
    <property type="term" value="C:cytoplasm"/>
    <property type="evidence" value="ECO:0007669"/>
    <property type="project" value="UniProtKB-SubCell"/>
</dbReference>
<dbReference type="HAMAP" id="MF_00909">
    <property type="entry name" value="FtsZ"/>
    <property type="match status" value="1"/>
</dbReference>
<dbReference type="Gene3D" id="3.30.1330.20">
    <property type="entry name" value="Tubulin/FtsZ, C-terminal domain"/>
    <property type="match status" value="1"/>
</dbReference>
<dbReference type="SUPFAM" id="SSF52490">
    <property type="entry name" value="Tubulin nucleotide-binding domain-like"/>
    <property type="match status" value="1"/>
</dbReference>
<evidence type="ECO:0000256" key="3">
    <source>
        <dbReference type="ARBA" id="ARBA00023134"/>
    </source>
</evidence>
<reference evidence="9" key="1">
    <citation type="journal article" date="2020" name="Biotechnol. Biofuels">
        <title>New insights from the biogas microbiome by comprehensive genome-resolved metagenomics of nearly 1600 species originating from multiple anaerobic digesters.</title>
        <authorList>
            <person name="Campanaro S."/>
            <person name="Treu L."/>
            <person name="Rodriguez-R L.M."/>
            <person name="Kovalovszki A."/>
            <person name="Ziels R.M."/>
            <person name="Maus I."/>
            <person name="Zhu X."/>
            <person name="Kougias P.G."/>
            <person name="Basile A."/>
            <person name="Luo G."/>
            <person name="Schluter A."/>
            <person name="Konstantinidis K.T."/>
            <person name="Angelidaki I."/>
        </authorList>
    </citation>
    <scope>NUCLEOTIDE SEQUENCE</scope>
    <source>
        <strain evidence="9">AS06rmzACSIP_7</strain>
    </source>
</reference>
<name>A0A351U1A4_9BACT</name>
<dbReference type="SMART" id="SM00864">
    <property type="entry name" value="Tubulin"/>
    <property type="match status" value="1"/>
</dbReference>
<sequence length="379" mass="40351">MDESNGFSARLKVVGVGGGGCNALNNMVEAGIQGVDFVGVNTDVKSLSMCKAPVKIQIGSKLTRGLGAGADPEIGKKAALEDVDQIREHLSGTDMVFITCGLGGGTGTGASPVIAEISKELGALTVAIATKPFAFEARARMEQAERGMTQLKTSVDSLITIPNQRLLSIGGKHMTVMEAFLKADEVLLNAVRSISDLIVGSGYVVVDFADVKTIMAERGMAIMGVGAASGENRAREAAQKAISSPLLEDISIHGARGVLINVTGNTDITLSEVNEASTLIQEQAHENAKVIWGLVFDDSMGDSMRITVIATGFDEEVAREPDNVEPLPRGRLFQDDDNVPPFVKKKVTIDYKDIKSRSDTMDIDDDRLDIPTFLRKQAD</sequence>
<dbReference type="GO" id="GO:0003924">
    <property type="term" value="F:GTPase activity"/>
    <property type="evidence" value="ECO:0007669"/>
    <property type="project" value="UniProtKB-UniRule"/>
</dbReference>
<dbReference type="Pfam" id="PF12327">
    <property type="entry name" value="FtsZ_C"/>
    <property type="match status" value="1"/>
</dbReference>
<dbReference type="InterPro" id="IPR000158">
    <property type="entry name" value="Cell_div_FtsZ"/>
</dbReference>
<dbReference type="PRINTS" id="PR00423">
    <property type="entry name" value="CELLDVISFTSZ"/>
</dbReference>
<dbReference type="GO" id="GO:0051258">
    <property type="term" value="P:protein polymerization"/>
    <property type="evidence" value="ECO:0007669"/>
    <property type="project" value="UniProtKB-UniRule"/>
</dbReference>
<feature type="domain" description="Tubulin/FtsZ GTPase" evidence="7">
    <location>
        <begin position="10"/>
        <end position="202"/>
    </location>
</feature>
<dbReference type="InterPro" id="IPR008280">
    <property type="entry name" value="Tub_FtsZ_C"/>
</dbReference>
<organism evidence="9 10">
    <name type="scientific">Syntrophorhabdus aromaticivorans</name>
    <dbReference type="NCBI Taxonomy" id="328301"/>
    <lineage>
        <taxon>Bacteria</taxon>
        <taxon>Pseudomonadati</taxon>
        <taxon>Thermodesulfobacteriota</taxon>
        <taxon>Syntrophorhabdia</taxon>
        <taxon>Syntrophorhabdales</taxon>
        <taxon>Syntrophorhabdaceae</taxon>
        <taxon>Syntrophorhabdus</taxon>
    </lineage>
</organism>
<dbReference type="InterPro" id="IPR018316">
    <property type="entry name" value="Tubulin/FtsZ_2-layer-sand-dom"/>
</dbReference>
<dbReference type="CDD" id="cd02201">
    <property type="entry name" value="FtsZ_type1"/>
    <property type="match status" value="1"/>
</dbReference>
<feature type="binding site" evidence="4">
    <location>
        <position position="136"/>
    </location>
    <ligand>
        <name>GTP</name>
        <dbReference type="ChEBI" id="CHEBI:37565"/>
    </ligand>
</feature>
<evidence type="ECO:0000256" key="2">
    <source>
        <dbReference type="ARBA" id="ARBA00022741"/>
    </source>
</evidence>
<gene>
    <name evidence="4 9" type="primary">ftsZ</name>
    <name evidence="9" type="ORF">GXY80_14830</name>
</gene>
<comment type="similarity">
    <text evidence="1 4 6">Belongs to the FtsZ family.</text>
</comment>
<dbReference type="STRING" id="909663.GCA_000512235_01505"/>
<dbReference type="Proteomes" id="UP000777265">
    <property type="component" value="Unassembled WGS sequence"/>
</dbReference>
<dbReference type="FunFam" id="3.40.50.1440:FF:000001">
    <property type="entry name" value="Cell division protein FtsZ"/>
    <property type="match status" value="1"/>
</dbReference>
<evidence type="ECO:0000256" key="5">
    <source>
        <dbReference type="NCBIfam" id="TIGR00065"/>
    </source>
</evidence>
<keyword evidence="2 4" id="KW-0547">Nucleotide-binding</keyword>
<dbReference type="GO" id="GO:0043093">
    <property type="term" value="P:FtsZ-dependent cytokinesis"/>
    <property type="evidence" value="ECO:0007669"/>
    <property type="project" value="UniProtKB-UniRule"/>
</dbReference>
<feature type="binding site" evidence="4">
    <location>
        <position position="184"/>
    </location>
    <ligand>
        <name>GTP</name>
        <dbReference type="ChEBI" id="CHEBI:37565"/>
    </ligand>
</feature>
<evidence type="ECO:0000313" key="10">
    <source>
        <dbReference type="Proteomes" id="UP000777265"/>
    </source>
</evidence>
<keyword evidence="4 6" id="KW-0132">Cell division</keyword>
<proteinExistence type="inferred from homology"/>
<dbReference type="Pfam" id="PF00091">
    <property type="entry name" value="Tubulin"/>
    <property type="match status" value="1"/>
</dbReference>
<dbReference type="NCBIfam" id="TIGR00065">
    <property type="entry name" value="ftsZ"/>
    <property type="match status" value="1"/>
</dbReference>
<dbReference type="SUPFAM" id="SSF55307">
    <property type="entry name" value="Tubulin C-terminal domain-like"/>
    <property type="match status" value="1"/>
</dbReference>
<dbReference type="InterPro" id="IPR037103">
    <property type="entry name" value="Tubulin/FtsZ-like_C"/>
</dbReference>
<comment type="subcellular location">
    <subcellularLocation>
        <location evidence="4">Cytoplasm</location>
    </subcellularLocation>
    <text evidence="4">Assembles at midcell at the inner surface of the cytoplasmic membrane.</text>
</comment>
<dbReference type="AlphaFoldDB" id="A0A351U1A4"/>
<dbReference type="Gene3D" id="3.40.50.1440">
    <property type="entry name" value="Tubulin/FtsZ, GTPase domain"/>
    <property type="match status" value="1"/>
</dbReference>
<keyword evidence="4 6" id="KW-0131">Cell cycle</keyword>
<evidence type="ECO:0000256" key="1">
    <source>
        <dbReference type="ARBA" id="ARBA00009690"/>
    </source>
</evidence>
<dbReference type="InterPro" id="IPR036525">
    <property type="entry name" value="Tubulin/FtsZ_GTPase_sf"/>
</dbReference>
<evidence type="ECO:0000256" key="4">
    <source>
        <dbReference type="HAMAP-Rule" id="MF_00909"/>
    </source>
</evidence>